<sequence length="213" mass="23095">MTDAIRIRVQDHVFFLTDRDVSTPFETMDHSTGLAGVMESAALVAAGIDRGYVTVSTEPADHRPPLDTAEQWAALASWEDVAEFSLHVPHGALTVAPLEYTPAELPVLPTLSRHGGGYYRVRLQASGRDRHFDRVVEESGERFHIIAWPGPPAGPLVIKAGSRCGYGLRLAQLQAPPPTDPLAPTPEQQAEAEHEALLRQNLLAGAPDQAESQ</sequence>
<proteinExistence type="predicted"/>
<evidence type="ECO:0000313" key="3">
    <source>
        <dbReference type="Proteomes" id="UP000292564"/>
    </source>
</evidence>
<evidence type="ECO:0000256" key="1">
    <source>
        <dbReference type="SAM" id="MobiDB-lite"/>
    </source>
</evidence>
<dbReference type="AlphaFoldDB" id="A0A4Q7ZSM8"/>
<protein>
    <submittedName>
        <fullName evidence="2">Uncharacterized protein</fullName>
    </submittedName>
</protein>
<comment type="caution">
    <text evidence="2">The sequence shown here is derived from an EMBL/GenBank/DDBJ whole genome shotgun (WGS) entry which is preliminary data.</text>
</comment>
<accession>A0A4Q7ZSM8</accession>
<reference evidence="2 3" key="1">
    <citation type="submission" date="2019-02" db="EMBL/GenBank/DDBJ databases">
        <title>Sequencing the genomes of 1000 actinobacteria strains.</title>
        <authorList>
            <person name="Klenk H.-P."/>
        </authorList>
    </citation>
    <scope>NUCLEOTIDE SEQUENCE [LARGE SCALE GENOMIC DNA]</scope>
    <source>
        <strain evidence="2 3">DSM 45162</strain>
    </source>
</reference>
<name>A0A4Q7ZSM8_9ACTN</name>
<keyword evidence="3" id="KW-1185">Reference proteome</keyword>
<dbReference type="Proteomes" id="UP000292564">
    <property type="component" value="Unassembled WGS sequence"/>
</dbReference>
<dbReference type="RefSeq" id="WP_130512310.1">
    <property type="nucleotide sequence ID" value="NZ_SHKY01000001.1"/>
</dbReference>
<feature type="compositionally biased region" description="Pro residues" evidence="1">
    <location>
        <begin position="175"/>
        <end position="184"/>
    </location>
</feature>
<dbReference type="OrthoDB" id="4485313at2"/>
<gene>
    <name evidence="2" type="ORF">EV385_5798</name>
</gene>
<feature type="region of interest" description="Disordered" evidence="1">
    <location>
        <begin position="173"/>
        <end position="193"/>
    </location>
</feature>
<organism evidence="2 3">
    <name type="scientific">Krasilnikovia cinnamomea</name>
    <dbReference type="NCBI Taxonomy" id="349313"/>
    <lineage>
        <taxon>Bacteria</taxon>
        <taxon>Bacillati</taxon>
        <taxon>Actinomycetota</taxon>
        <taxon>Actinomycetes</taxon>
        <taxon>Micromonosporales</taxon>
        <taxon>Micromonosporaceae</taxon>
        <taxon>Krasilnikovia</taxon>
    </lineage>
</organism>
<dbReference type="EMBL" id="SHKY01000001">
    <property type="protein sequence ID" value="RZU53864.1"/>
    <property type="molecule type" value="Genomic_DNA"/>
</dbReference>
<evidence type="ECO:0000313" key="2">
    <source>
        <dbReference type="EMBL" id="RZU53864.1"/>
    </source>
</evidence>